<dbReference type="AlphaFoldDB" id="A0AAD6U5P1"/>
<dbReference type="Pfam" id="PF16487">
    <property type="entry name" value="ArgoMid"/>
    <property type="match status" value="1"/>
</dbReference>
<dbReference type="InterPro" id="IPR003165">
    <property type="entry name" value="Piwi"/>
</dbReference>
<dbReference type="Proteomes" id="UP001222325">
    <property type="component" value="Unassembled WGS sequence"/>
</dbReference>
<evidence type="ECO:0000259" key="1">
    <source>
        <dbReference type="PROSITE" id="PS50821"/>
    </source>
</evidence>
<dbReference type="CDD" id="cd04657">
    <property type="entry name" value="Piwi_ago-like"/>
    <property type="match status" value="1"/>
</dbReference>
<dbReference type="SUPFAM" id="SSF101690">
    <property type="entry name" value="PAZ domain"/>
    <property type="match status" value="1"/>
</dbReference>
<feature type="domain" description="PAZ" evidence="1">
    <location>
        <begin position="200"/>
        <end position="317"/>
    </location>
</feature>
<feature type="domain" description="Piwi" evidence="2">
    <location>
        <begin position="498"/>
        <end position="806"/>
    </location>
</feature>
<dbReference type="InterPro" id="IPR045246">
    <property type="entry name" value="Piwi_ago-like"/>
</dbReference>
<reference evidence="3" key="1">
    <citation type="submission" date="2023-03" db="EMBL/GenBank/DDBJ databases">
        <title>Massive genome expansion in bonnet fungi (Mycena s.s.) driven by repeated elements and novel gene families across ecological guilds.</title>
        <authorList>
            <consortium name="Lawrence Berkeley National Laboratory"/>
            <person name="Harder C.B."/>
            <person name="Miyauchi S."/>
            <person name="Viragh M."/>
            <person name="Kuo A."/>
            <person name="Thoen E."/>
            <person name="Andreopoulos B."/>
            <person name="Lu D."/>
            <person name="Skrede I."/>
            <person name="Drula E."/>
            <person name="Henrissat B."/>
            <person name="Morin E."/>
            <person name="Kohler A."/>
            <person name="Barry K."/>
            <person name="LaButti K."/>
            <person name="Morin E."/>
            <person name="Salamov A."/>
            <person name="Lipzen A."/>
            <person name="Mereny Z."/>
            <person name="Hegedus B."/>
            <person name="Baldrian P."/>
            <person name="Stursova M."/>
            <person name="Weitz H."/>
            <person name="Taylor A."/>
            <person name="Grigoriev I.V."/>
            <person name="Nagy L.G."/>
            <person name="Martin F."/>
            <person name="Kauserud H."/>
        </authorList>
    </citation>
    <scope>NUCLEOTIDE SEQUENCE</scope>
    <source>
        <strain evidence="3">CBHHK173m</strain>
    </source>
</reference>
<dbReference type="Pfam" id="PF16486">
    <property type="entry name" value="ArgoN"/>
    <property type="match status" value="1"/>
</dbReference>
<dbReference type="InterPro" id="IPR036085">
    <property type="entry name" value="PAZ_dom_sf"/>
</dbReference>
<dbReference type="SUPFAM" id="SSF53098">
    <property type="entry name" value="Ribonuclease H-like"/>
    <property type="match status" value="1"/>
</dbReference>
<dbReference type="InterPro" id="IPR032473">
    <property type="entry name" value="Argonaute_Mid_dom"/>
</dbReference>
<gene>
    <name evidence="3" type="ORF">B0H15DRAFT_948773</name>
</gene>
<evidence type="ECO:0000259" key="2">
    <source>
        <dbReference type="PROSITE" id="PS50822"/>
    </source>
</evidence>
<protein>
    <submittedName>
        <fullName evidence="3">Argonaute-like protein</fullName>
    </submittedName>
</protein>
<dbReference type="SMART" id="SM01163">
    <property type="entry name" value="DUF1785"/>
    <property type="match status" value="1"/>
</dbReference>
<dbReference type="Pfam" id="PF02170">
    <property type="entry name" value="PAZ"/>
    <property type="match status" value="1"/>
</dbReference>
<organism evidence="3 4">
    <name type="scientific">Mycena belliarum</name>
    <dbReference type="NCBI Taxonomy" id="1033014"/>
    <lineage>
        <taxon>Eukaryota</taxon>
        <taxon>Fungi</taxon>
        <taxon>Dikarya</taxon>
        <taxon>Basidiomycota</taxon>
        <taxon>Agaricomycotina</taxon>
        <taxon>Agaricomycetes</taxon>
        <taxon>Agaricomycetidae</taxon>
        <taxon>Agaricales</taxon>
        <taxon>Marasmiineae</taxon>
        <taxon>Mycenaceae</taxon>
        <taxon>Mycena</taxon>
    </lineage>
</organism>
<keyword evidence="4" id="KW-1185">Reference proteome</keyword>
<dbReference type="SMART" id="SM00950">
    <property type="entry name" value="Piwi"/>
    <property type="match status" value="1"/>
</dbReference>
<dbReference type="InterPro" id="IPR036397">
    <property type="entry name" value="RNaseH_sf"/>
</dbReference>
<evidence type="ECO:0000313" key="4">
    <source>
        <dbReference type="Proteomes" id="UP001222325"/>
    </source>
</evidence>
<proteinExistence type="predicted"/>
<dbReference type="InterPro" id="IPR012337">
    <property type="entry name" value="RNaseH-like_sf"/>
</dbReference>
<dbReference type="PROSITE" id="PS50822">
    <property type="entry name" value="PIWI"/>
    <property type="match status" value="1"/>
</dbReference>
<dbReference type="EMBL" id="JARJCN010000022">
    <property type="protein sequence ID" value="KAJ7090261.1"/>
    <property type="molecule type" value="Genomic_DNA"/>
</dbReference>
<accession>A0AAD6U5P1</accession>
<comment type="caution">
    <text evidence="3">The sequence shown here is derived from an EMBL/GenBank/DDBJ whole genome shotgun (WGS) entry which is preliminary data.</text>
</comment>
<dbReference type="CDD" id="cd02846">
    <property type="entry name" value="PAZ_argonaute_like"/>
    <property type="match status" value="1"/>
</dbReference>
<dbReference type="Gene3D" id="3.30.420.10">
    <property type="entry name" value="Ribonuclease H-like superfamily/Ribonuclease H"/>
    <property type="match status" value="1"/>
</dbReference>
<dbReference type="InterPro" id="IPR003100">
    <property type="entry name" value="PAZ_dom"/>
</dbReference>
<dbReference type="GO" id="GO:0003723">
    <property type="term" value="F:RNA binding"/>
    <property type="evidence" value="ECO:0007669"/>
    <property type="project" value="InterPro"/>
</dbReference>
<dbReference type="Gene3D" id="3.40.50.2300">
    <property type="match status" value="1"/>
</dbReference>
<dbReference type="Gene3D" id="2.170.260.10">
    <property type="entry name" value="paz domain"/>
    <property type="match status" value="1"/>
</dbReference>
<dbReference type="InterPro" id="IPR014811">
    <property type="entry name" value="ArgoL1"/>
</dbReference>
<sequence length="850" mass="94496">MANVAVITNAFVIKSLPTKPFHQYDVFQSEGNIDSPPPPKRQRLIHALQTIAYPNVFQPQAVYDGNKLLYASHIVPDGIYRVHGSNPNAPPGARGWYEIKISRTKGTEVVPSHVNQLMTQGSATTQTITATNLLQLLLSQAANLKYPNNTRAYFTPDGKRQIPGMAVELWRGFFQSVRPSIGRMLVNVDMTVAAMYLSGPLIDVAMAVLNVRDARKLALHNDRSEDFKKLEKYLKKRLITVQTNPRSVKTIRGLVPGPVGRYEFHRSGSGPVTTIGIYYEETYRITLRFPDMIGVLTSGKSAPFPVVIPLELCKLNPGQLYKKKLPPEATREVVSFAAVNPADRLRTIRQGAGGRPDQLRSPVQEYAENQFMLEAGMRVDLNALTVPGRLLNVPRLVYGPGDHGNTPKLITPRDGAWNVLHSRFYTPQSMMRWAVVNFDHRIPPPTVQRVITGITGCCRELGMTVGQVNCVRTGDMHNVKQTLADVIRELGGAKEVDIIIVLLPTRADDIRTLVKYTSDCELGVRTQCLREQNIQRANNQYWNNVALKLNARLGGVNALVDSPVLKELKSKPFMIMGYDVSHPSPGVNRPSVCSLVWSHDQHGAAYCATTRVQEPRKEITNDLKDMVVDAILMFGNKHRVAPASVYFYRDGVSEGEFAQVQNTEIEAIKGAFEEVWRKMKLPGPLPKLTFLVVGKRHHFSFFPPSPNDEVGDRTGNCRAGLVVDKGLANPQFPDFYLQSHAAIKGTSRSGHYTVLLDENFGGNLGKLQELSFALCHVYAKATRSVSIPAPVYYADLACARGKFHIDPVLNMDLDGSTTTDGKEEATLDLQRWKAVYQSINANIQGSMYFL</sequence>
<dbReference type="Pfam" id="PF02171">
    <property type="entry name" value="Piwi"/>
    <property type="match status" value="1"/>
</dbReference>
<name>A0AAD6U5P1_9AGAR</name>
<dbReference type="PROSITE" id="PS50821">
    <property type="entry name" value="PAZ"/>
    <property type="match status" value="1"/>
</dbReference>
<evidence type="ECO:0000313" key="3">
    <source>
        <dbReference type="EMBL" id="KAJ7090261.1"/>
    </source>
</evidence>
<dbReference type="Pfam" id="PF08699">
    <property type="entry name" value="ArgoL1"/>
    <property type="match status" value="1"/>
</dbReference>
<dbReference type="InterPro" id="IPR032474">
    <property type="entry name" value="Argonaute_N"/>
</dbReference>
<dbReference type="PANTHER" id="PTHR22891">
    <property type="entry name" value="EUKARYOTIC TRANSLATION INITIATION FACTOR 2C"/>
    <property type="match status" value="1"/>
</dbReference>